<feature type="compositionally biased region" description="Basic and acidic residues" evidence="8">
    <location>
        <begin position="80"/>
        <end position="92"/>
    </location>
</feature>
<dbReference type="Gene3D" id="3.40.50.150">
    <property type="entry name" value="Vaccinia Virus protein VP39"/>
    <property type="match status" value="1"/>
</dbReference>
<dbReference type="REBASE" id="125134">
    <property type="entry name" value="M.PfrSI8ORF30055P"/>
</dbReference>
<dbReference type="PANTHER" id="PTHR10629:SF52">
    <property type="entry name" value="DNA (CYTOSINE-5)-METHYLTRANSFERASE 1"/>
    <property type="match status" value="1"/>
</dbReference>
<accession>A0A0B1YVG9</accession>
<dbReference type="RefSeq" id="WP_039594707.1">
    <property type="nucleotide sequence ID" value="NZ_JQGJ02000046.1"/>
</dbReference>
<dbReference type="EC" id="2.1.1.37" evidence="1"/>
<dbReference type="InterPro" id="IPR029063">
    <property type="entry name" value="SAM-dependent_MTases_sf"/>
</dbReference>
<reference evidence="10" key="1">
    <citation type="submission" date="2015-03" db="EMBL/GenBank/DDBJ databases">
        <title>Pseudomonas frederiksbergensis hydrocarbon degrader.</title>
        <authorList>
            <person name="Brown L.M."/>
            <person name="Ruiz O.N."/>
            <person name="Mueller S."/>
            <person name="Gunasekera T.S."/>
        </authorList>
    </citation>
    <scope>NUCLEOTIDE SEQUENCE [LARGE SCALE GENOMIC DNA]</scope>
    <source>
        <strain evidence="10">SI8</strain>
    </source>
</reference>
<feature type="active site" evidence="7">
    <location>
        <position position="73"/>
    </location>
</feature>
<dbReference type="GO" id="GO:0003677">
    <property type="term" value="F:DNA binding"/>
    <property type="evidence" value="ECO:0007669"/>
    <property type="project" value="TreeGrafter"/>
</dbReference>
<evidence type="ECO:0000256" key="6">
    <source>
        <dbReference type="ARBA" id="ARBA00047422"/>
    </source>
</evidence>
<organism evidence="9 10">
    <name type="scientific">Pseudomonas frederiksbergensis</name>
    <dbReference type="NCBI Taxonomy" id="104087"/>
    <lineage>
        <taxon>Bacteria</taxon>
        <taxon>Pseudomonadati</taxon>
        <taxon>Pseudomonadota</taxon>
        <taxon>Gammaproteobacteria</taxon>
        <taxon>Pseudomonadales</taxon>
        <taxon>Pseudomonadaceae</taxon>
        <taxon>Pseudomonas</taxon>
    </lineage>
</organism>
<proteinExistence type="inferred from homology"/>
<sequence>MFTAIDLFAGLGGWSTGARDAGVNVLWAANHWPAAVEWHSANHPETQHVCQDLQQADWSHVPKHDLMLASPCCQGHTKARGRDNGNPKHDNSRSTAWAPVSNAEVNRPDFAIIENVPEFMDWVLYPAWADAMQRLGYALAPHVVDCADLGVPQHRVRLFMVCSRSKAPLHLQLPQCQHVPAREILDFDAGKWSKIEKPGRAESTLTRVKNGRERFGDRFIMPYYGSGSGLTGRSLDRPIGTITTLDRWALVRGDEMRMLSADEALAAQSFGPDTKRPDNHRLTMHMAGNAVPPLSGRRIIEALMQAA</sequence>
<dbReference type="Gene3D" id="3.90.120.10">
    <property type="entry name" value="DNA Methylase, subunit A, domain 2"/>
    <property type="match status" value="1"/>
</dbReference>
<keyword evidence="4 7" id="KW-0949">S-adenosyl-L-methionine</keyword>
<evidence type="ECO:0000256" key="5">
    <source>
        <dbReference type="ARBA" id="ARBA00022747"/>
    </source>
</evidence>
<dbReference type="GO" id="GO:0044027">
    <property type="term" value="P:negative regulation of gene expression via chromosomal CpG island methylation"/>
    <property type="evidence" value="ECO:0007669"/>
    <property type="project" value="TreeGrafter"/>
</dbReference>
<dbReference type="EMBL" id="JQGJ01000049">
    <property type="protein sequence ID" value="KHK61177.1"/>
    <property type="molecule type" value="Genomic_DNA"/>
</dbReference>
<dbReference type="Proteomes" id="UP000030949">
    <property type="component" value="Unassembled WGS sequence"/>
</dbReference>
<keyword evidence="2 7" id="KW-0489">Methyltransferase</keyword>
<evidence type="ECO:0000256" key="4">
    <source>
        <dbReference type="ARBA" id="ARBA00022691"/>
    </source>
</evidence>
<comment type="caution">
    <text evidence="9">The sequence shown here is derived from an EMBL/GenBank/DDBJ whole genome shotgun (WGS) entry which is preliminary data.</text>
</comment>
<dbReference type="PANTHER" id="PTHR10629">
    <property type="entry name" value="CYTOSINE-SPECIFIC METHYLTRANSFERASE"/>
    <property type="match status" value="1"/>
</dbReference>
<dbReference type="SUPFAM" id="SSF53335">
    <property type="entry name" value="S-adenosyl-L-methionine-dependent methyltransferases"/>
    <property type="match status" value="1"/>
</dbReference>
<comment type="catalytic activity">
    <reaction evidence="6">
        <text>a 2'-deoxycytidine in DNA + S-adenosyl-L-methionine = a 5-methyl-2'-deoxycytidine in DNA + S-adenosyl-L-homocysteine + H(+)</text>
        <dbReference type="Rhea" id="RHEA:13681"/>
        <dbReference type="Rhea" id="RHEA-COMP:11369"/>
        <dbReference type="Rhea" id="RHEA-COMP:11370"/>
        <dbReference type="ChEBI" id="CHEBI:15378"/>
        <dbReference type="ChEBI" id="CHEBI:57856"/>
        <dbReference type="ChEBI" id="CHEBI:59789"/>
        <dbReference type="ChEBI" id="CHEBI:85452"/>
        <dbReference type="ChEBI" id="CHEBI:85454"/>
        <dbReference type="EC" id="2.1.1.37"/>
    </reaction>
</comment>
<evidence type="ECO:0000256" key="8">
    <source>
        <dbReference type="SAM" id="MobiDB-lite"/>
    </source>
</evidence>
<dbReference type="GO" id="GO:0032259">
    <property type="term" value="P:methylation"/>
    <property type="evidence" value="ECO:0007669"/>
    <property type="project" value="UniProtKB-KW"/>
</dbReference>
<evidence type="ECO:0000313" key="9">
    <source>
        <dbReference type="EMBL" id="KHK61177.1"/>
    </source>
</evidence>
<keyword evidence="3 7" id="KW-0808">Transferase</keyword>
<evidence type="ECO:0000256" key="7">
    <source>
        <dbReference type="PROSITE-ProRule" id="PRU01016"/>
    </source>
</evidence>
<evidence type="ECO:0000313" key="10">
    <source>
        <dbReference type="Proteomes" id="UP000030949"/>
    </source>
</evidence>
<dbReference type="GO" id="GO:0003886">
    <property type="term" value="F:DNA (cytosine-5-)-methyltransferase activity"/>
    <property type="evidence" value="ECO:0007669"/>
    <property type="project" value="UniProtKB-EC"/>
</dbReference>
<protein>
    <recommendedName>
        <fullName evidence="1">DNA (cytosine-5-)-methyltransferase</fullName>
        <ecNumber evidence="1">2.1.1.37</ecNumber>
    </recommendedName>
</protein>
<dbReference type="Pfam" id="PF00145">
    <property type="entry name" value="DNA_methylase"/>
    <property type="match status" value="1"/>
</dbReference>
<dbReference type="AlphaFoldDB" id="A0A0B1YVG9"/>
<dbReference type="InterPro" id="IPR001525">
    <property type="entry name" value="C5_MeTfrase"/>
</dbReference>
<evidence type="ECO:0000256" key="2">
    <source>
        <dbReference type="ARBA" id="ARBA00022603"/>
    </source>
</evidence>
<name>A0A0B1YVG9_9PSED</name>
<gene>
    <name evidence="9" type="ORF">JZ00_30055</name>
</gene>
<keyword evidence="5" id="KW-0680">Restriction system</keyword>
<dbReference type="GO" id="GO:0009307">
    <property type="term" value="P:DNA restriction-modification system"/>
    <property type="evidence" value="ECO:0007669"/>
    <property type="project" value="UniProtKB-KW"/>
</dbReference>
<evidence type="ECO:0000256" key="3">
    <source>
        <dbReference type="ARBA" id="ARBA00022679"/>
    </source>
</evidence>
<evidence type="ECO:0000256" key="1">
    <source>
        <dbReference type="ARBA" id="ARBA00011975"/>
    </source>
</evidence>
<dbReference type="PRINTS" id="PR00105">
    <property type="entry name" value="C5METTRFRASE"/>
</dbReference>
<dbReference type="PROSITE" id="PS51679">
    <property type="entry name" value="SAM_MT_C5"/>
    <property type="match status" value="1"/>
</dbReference>
<comment type="similarity">
    <text evidence="7">Belongs to the class I-like SAM-binding methyltransferase superfamily. C5-methyltransferase family.</text>
</comment>
<feature type="region of interest" description="Disordered" evidence="8">
    <location>
        <begin position="77"/>
        <end position="100"/>
    </location>
</feature>
<dbReference type="OrthoDB" id="9813719at2"/>
<dbReference type="InterPro" id="IPR050390">
    <property type="entry name" value="C5-Methyltransferase"/>
</dbReference>